<reference evidence="1 2" key="1">
    <citation type="journal article" date="2014" name="PLoS Genet.">
        <title>Phylogenetically driven sequencing of extremely halophilic archaea reveals strategies for static and dynamic osmo-response.</title>
        <authorList>
            <person name="Becker E.A."/>
            <person name="Seitzer P.M."/>
            <person name="Tritt A."/>
            <person name="Larsen D."/>
            <person name="Krusor M."/>
            <person name="Yao A.I."/>
            <person name="Wu D."/>
            <person name="Madern D."/>
            <person name="Eisen J.A."/>
            <person name="Darling A.E."/>
            <person name="Facciotti M.T."/>
        </authorList>
    </citation>
    <scope>NUCLEOTIDE SEQUENCE [LARGE SCALE GENOMIC DNA]</scope>
    <source>
        <strain evidence="1 2">DSM 13077</strain>
    </source>
</reference>
<comment type="caution">
    <text evidence="1">The sequence shown here is derived from an EMBL/GenBank/DDBJ whole genome shotgun (WGS) entry which is preliminary data.</text>
</comment>
<dbReference type="NCBIfam" id="TIGR04267">
    <property type="entry name" value="mod_HExxH"/>
    <property type="match status" value="1"/>
</dbReference>
<evidence type="ECO:0000313" key="2">
    <source>
        <dbReference type="Proteomes" id="UP000011591"/>
    </source>
</evidence>
<dbReference type="Proteomes" id="UP000011591">
    <property type="component" value="Unassembled WGS sequence"/>
</dbReference>
<dbReference type="InterPro" id="IPR026337">
    <property type="entry name" value="AKG_HExxH"/>
</dbReference>
<organism evidence="1 2">
    <name type="scientific">Natrialba aegyptia DSM 13077</name>
    <dbReference type="NCBI Taxonomy" id="1227491"/>
    <lineage>
        <taxon>Archaea</taxon>
        <taxon>Methanobacteriati</taxon>
        <taxon>Methanobacteriota</taxon>
        <taxon>Stenosarchaea group</taxon>
        <taxon>Halobacteria</taxon>
        <taxon>Halobacteriales</taxon>
        <taxon>Natrialbaceae</taxon>
        <taxon>Natrialba</taxon>
    </lineage>
</organism>
<proteinExistence type="predicted"/>
<name>M0AML9_9EURY</name>
<gene>
    <name evidence="1" type="ORF">C480_19909</name>
</gene>
<keyword evidence="2" id="KW-1185">Reference proteome</keyword>
<dbReference type="AlphaFoldDB" id="M0AML9"/>
<dbReference type="EMBL" id="AOIP01000056">
    <property type="protein sequence ID" value="ELY99571.1"/>
    <property type="molecule type" value="Genomic_DNA"/>
</dbReference>
<dbReference type="PATRIC" id="fig|1227491.4.peg.4011"/>
<protein>
    <recommendedName>
        <fullName evidence="3">HEXXH motif domain-containing protein</fullName>
    </recommendedName>
</protein>
<evidence type="ECO:0000313" key="1">
    <source>
        <dbReference type="EMBL" id="ELY99571.1"/>
    </source>
</evidence>
<sequence>MSKSQSQIDELFHVEPREGNAKEIHRFLRENIKTYYVKLLENIESELTNAGYEISLDSARERAENLDLSRSFAPGLYVHHSQLVGAMNQNNTGTVLHEVGRFLGLSEDEIYRQEKSVSIESAHTDWWEDYALSGARNSPPGLSVAFPIGDDRLDMYRSDIDRALSLIKDVDPIIHEEIEEYVDSVKLFTGENLIGASSANFYGNIYLQRPEDDFDRDERVAYFIEHIVHEASHHHATALEIHDEMVLNPPEKRFDAPIRPDPRPMSGIYHATFVLTRISRVFRRLYEETGIEVFEEYRDRTETEWKHGYKDVVNHGNLTPRGEQICEEFEEVLRE</sequence>
<accession>M0AML9</accession>
<dbReference type="RefSeq" id="WP_006667363.1">
    <property type="nucleotide sequence ID" value="NZ_AOIP01000056.1"/>
</dbReference>
<evidence type="ECO:0008006" key="3">
    <source>
        <dbReference type="Google" id="ProtNLM"/>
    </source>
</evidence>